<dbReference type="Pfam" id="PF00126">
    <property type="entry name" value="HTH_1"/>
    <property type="match status" value="2"/>
</dbReference>
<protein>
    <submittedName>
        <fullName evidence="6">LysR family transcriptional regulator</fullName>
    </submittedName>
</protein>
<evidence type="ECO:0000313" key="6">
    <source>
        <dbReference type="EMBL" id="MCT7378375.1"/>
    </source>
</evidence>
<organism evidence="6 7">
    <name type="scientific">Chelativorans salis</name>
    <dbReference type="NCBI Taxonomy" id="2978478"/>
    <lineage>
        <taxon>Bacteria</taxon>
        <taxon>Pseudomonadati</taxon>
        <taxon>Pseudomonadota</taxon>
        <taxon>Alphaproteobacteria</taxon>
        <taxon>Hyphomicrobiales</taxon>
        <taxon>Phyllobacteriaceae</taxon>
        <taxon>Chelativorans</taxon>
    </lineage>
</organism>
<dbReference type="PRINTS" id="PR00039">
    <property type="entry name" value="HTHLYSR"/>
</dbReference>
<keyword evidence="3" id="KW-0238">DNA-binding</keyword>
<sequence length="422" mass="45987">MRLDDEAHSGGRSAVVEYGMQSQPNLRHIRLFDAAIASSSLSRAAEKVHISQPAASQAISRLEKLFGGPLLDRKGAGVFPTERGAIVARRARRSLELLRAASVSLARLSRIGKGLAIDLLEVHATSTQLRALAAFAEAGTFLGAARLLSQAEPSVQRAARQLERIGGVPLFDGAYRALRLTPAGSMLASHAHLIFREFESALDEVSEYEGTFDGRVIVGTLPLVRTRIIPSAIARLYSLRPRATVVILDGDYDSLIRALLIGKIDLLVGALRREAVGKGLVEETLFSDGVSIIGRADHPLVQKRTVTYEDLAGYPWVLPRQGTPTRAIFNALAEKFPPQWRWNGPIVTGSLIAVRGILMQTDRLTILSRQQIEYDEKAGLLKVIPFTLPQSERPIGMTARSDWQPTALQRDFVAALREAASG</sequence>
<accession>A0ABT2LV21</accession>
<keyword evidence="7" id="KW-1185">Reference proteome</keyword>
<feature type="domain" description="HTH lysR-type" evidence="5">
    <location>
        <begin position="24"/>
        <end position="81"/>
    </location>
</feature>
<feature type="domain" description="HTH lysR-type" evidence="5">
    <location>
        <begin position="125"/>
        <end position="181"/>
    </location>
</feature>
<dbReference type="PANTHER" id="PTHR30419">
    <property type="entry name" value="HTH-TYPE TRANSCRIPTIONAL REGULATOR YBHD"/>
    <property type="match status" value="1"/>
</dbReference>
<dbReference type="EMBL" id="JAOCZP010000013">
    <property type="protein sequence ID" value="MCT7378375.1"/>
    <property type="molecule type" value="Genomic_DNA"/>
</dbReference>
<evidence type="ECO:0000256" key="3">
    <source>
        <dbReference type="ARBA" id="ARBA00023125"/>
    </source>
</evidence>
<dbReference type="InterPro" id="IPR050950">
    <property type="entry name" value="HTH-type_LysR_regulators"/>
</dbReference>
<evidence type="ECO:0000256" key="4">
    <source>
        <dbReference type="ARBA" id="ARBA00023163"/>
    </source>
</evidence>
<dbReference type="Gene3D" id="3.40.190.10">
    <property type="entry name" value="Periplasmic binding protein-like II"/>
    <property type="match status" value="2"/>
</dbReference>
<dbReference type="InterPro" id="IPR036388">
    <property type="entry name" value="WH-like_DNA-bd_sf"/>
</dbReference>
<evidence type="ECO:0000259" key="5">
    <source>
        <dbReference type="PROSITE" id="PS50931"/>
    </source>
</evidence>
<keyword evidence="2" id="KW-0805">Transcription regulation</keyword>
<evidence type="ECO:0000256" key="1">
    <source>
        <dbReference type="ARBA" id="ARBA00009437"/>
    </source>
</evidence>
<dbReference type="SUPFAM" id="SSF46785">
    <property type="entry name" value="Winged helix' DNA-binding domain"/>
    <property type="match status" value="2"/>
</dbReference>
<dbReference type="InterPro" id="IPR000847">
    <property type="entry name" value="LysR_HTH_N"/>
</dbReference>
<comment type="similarity">
    <text evidence="1">Belongs to the LysR transcriptional regulatory family.</text>
</comment>
<gene>
    <name evidence="6" type="ORF">N5A92_25530</name>
</gene>
<proteinExistence type="inferred from homology"/>
<dbReference type="InterPro" id="IPR005119">
    <property type="entry name" value="LysR_subst-bd"/>
</dbReference>
<keyword evidence="4" id="KW-0804">Transcription</keyword>
<dbReference type="Proteomes" id="UP001320831">
    <property type="component" value="Unassembled WGS sequence"/>
</dbReference>
<dbReference type="Gene3D" id="1.10.10.10">
    <property type="entry name" value="Winged helix-like DNA-binding domain superfamily/Winged helix DNA-binding domain"/>
    <property type="match status" value="2"/>
</dbReference>
<dbReference type="SUPFAM" id="SSF53850">
    <property type="entry name" value="Periplasmic binding protein-like II"/>
    <property type="match status" value="1"/>
</dbReference>
<dbReference type="PANTHER" id="PTHR30419:SF8">
    <property type="entry name" value="NITROGEN ASSIMILATION TRANSCRIPTIONAL ACTIVATOR-RELATED"/>
    <property type="match status" value="1"/>
</dbReference>
<evidence type="ECO:0000256" key="2">
    <source>
        <dbReference type="ARBA" id="ARBA00023015"/>
    </source>
</evidence>
<name>A0ABT2LV21_9HYPH</name>
<dbReference type="InterPro" id="IPR036390">
    <property type="entry name" value="WH_DNA-bd_sf"/>
</dbReference>
<reference evidence="6 7" key="1">
    <citation type="submission" date="2022-09" db="EMBL/GenBank/DDBJ databases">
        <title>Chelativorans salina sp. nov., a novel slightly halophilic bacterium isolated from a saline lake sediment enrichment.</title>
        <authorList>
            <person name="Gao L."/>
            <person name="Fang B.-Z."/>
            <person name="Li W.-J."/>
        </authorList>
    </citation>
    <scope>NUCLEOTIDE SEQUENCE [LARGE SCALE GENOMIC DNA]</scope>
    <source>
        <strain evidence="6 7">EGI FJ00035</strain>
    </source>
</reference>
<evidence type="ECO:0000313" key="7">
    <source>
        <dbReference type="Proteomes" id="UP001320831"/>
    </source>
</evidence>
<dbReference type="RefSeq" id="WP_260907293.1">
    <property type="nucleotide sequence ID" value="NZ_JAOCZP010000013.1"/>
</dbReference>
<comment type="caution">
    <text evidence="6">The sequence shown here is derived from an EMBL/GenBank/DDBJ whole genome shotgun (WGS) entry which is preliminary data.</text>
</comment>
<dbReference type="Pfam" id="PF03466">
    <property type="entry name" value="LysR_substrate"/>
    <property type="match status" value="1"/>
</dbReference>
<dbReference type="PROSITE" id="PS50931">
    <property type="entry name" value="HTH_LYSR"/>
    <property type="match status" value="2"/>
</dbReference>